<keyword evidence="9" id="KW-0833">Ubl conjugation pathway</keyword>
<keyword evidence="4" id="KW-0813">Transport</keyword>
<evidence type="ECO:0000256" key="16">
    <source>
        <dbReference type="ARBA" id="ARBA00034438"/>
    </source>
</evidence>
<sequence length="302" mass="34774">MACESLRVEQVDANILDREYRQLIEQQLSALMMEVPVPISRLCEKMKPEIHLLIDSILWTSRIYRGASPGQVEMNISYKNYPLNKVFLHFMLSAVVPYIQSRLSALLDSLLLRRCLAKIAAIYEAMCILHYLNFLRVGGHSTLVESYLSLRNWNNSLPTVVAVGTMRFWKILILWLFKVNSVILRNSQRHFEFTKRTINYESQNRELLWHTFRDALLLLWPAYAVIYEKWTSRRRGEVQSYEVALSCGRCGRVAVVPMRTNGCGHIACYWCVASRGPAESAQCTVCGGEERHVTPVRGRALT</sequence>
<dbReference type="GO" id="GO:0061630">
    <property type="term" value="F:ubiquitin protein ligase activity"/>
    <property type="evidence" value="ECO:0007669"/>
    <property type="project" value="UniProtKB-EC"/>
</dbReference>
<keyword evidence="7" id="KW-0479">Metal-binding</keyword>
<protein>
    <recommendedName>
        <fullName evidence="17">RING-type E3 ubiquitin transferase (cysteine targeting)</fullName>
        <ecNumber evidence="17">2.3.2.36</ecNumber>
    </recommendedName>
    <alternativeName>
        <fullName evidence="15">Peroxin-2</fullName>
    </alternativeName>
</protein>
<dbReference type="PANTHER" id="PTHR48178:SF1">
    <property type="entry name" value="PEROXISOME BIOGENESIS FACTOR 2"/>
    <property type="match status" value="1"/>
</dbReference>
<dbReference type="Gene3D" id="3.30.40.10">
    <property type="entry name" value="Zinc/RING finger domain, C3HC4 (zinc finger)"/>
    <property type="match status" value="1"/>
</dbReference>
<evidence type="ECO:0000256" key="13">
    <source>
        <dbReference type="ARBA" id="ARBA00023136"/>
    </source>
</evidence>
<keyword evidence="6" id="KW-0812">Transmembrane</keyword>
<dbReference type="GO" id="GO:0005778">
    <property type="term" value="C:peroxisomal membrane"/>
    <property type="evidence" value="ECO:0007669"/>
    <property type="project" value="UniProtKB-SubCell"/>
</dbReference>
<dbReference type="SUPFAM" id="SSF57850">
    <property type="entry name" value="RING/U-box"/>
    <property type="match status" value="1"/>
</dbReference>
<evidence type="ECO:0000256" key="11">
    <source>
        <dbReference type="ARBA" id="ARBA00022927"/>
    </source>
</evidence>
<keyword evidence="20" id="KW-1185">Reference proteome</keyword>
<keyword evidence="11" id="KW-0653">Protein transport</keyword>
<comment type="caution">
    <text evidence="19">The sequence shown here is derived from an EMBL/GenBank/DDBJ whole genome shotgun (WGS) entry which is preliminary data.</text>
</comment>
<evidence type="ECO:0000256" key="9">
    <source>
        <dbReference type="ARBA" id="ARBA00022786"/>
    </source>
</evidence>
<reference evidence="20" key="1">
    <citation type="journal article" date="2015" name="Nat. Genet.">
        <title>The genome and transcriptome of the zoonotic hookworm Ancylostoma ceylanicum identify infection-specific gene families.</title>
        <authorList>
            <person name="Schwarz E.M."/>
            <person name="Hu Y."/>
            <person name="Antoshechkin I."/>
            <person name="Miller M.M."/>
            <person name="Sternberg P.W."/>
            <person name="Aroian R.V."/>
        </authorList>
    </citation>
    <scope>NUCLEOTIDE SEQUENCE</scope>
    <source>
        <strain evidence="20">HY135</strain>
    </source>
</reference>
<evidence type="ECO:0000256" key="4">
    <source>
        <dbReference type="ARBA" id="ARBA00022448"/>
    </source>
</evidence>
<evidence type="ECO:0000256" key="15">
    <source>
        <dbReference type="ARBA" id="ARBA00032511"/>
    </source>
</evidence>
<evidence type="ECO:0000313" key="19">
    <source>
        <dbReference type="EMBL" id="EYC27655.1"/>
    </source>
</evidence>
<gene>
    <name evidence="19" type="primary">Acey_s0008.g11</name>
    <name evidence="19" type="synonym">Acey-prx-2</name>
    <name evidence="19" type="ORF">Y032_0008g11</name>
</gene>
<keyword evidence="8" id="KW-0863">Zinc-finger</keyword>
<keyword evidence="10" id="KW-0862">Zinc</keyword>
<evidence type="ECO:0000256" key="14">
    <source>
        <dbReference type="ARBA" id="ARBA00023140"/>
    </source>
</evidence>
<evidence type="ECO:0000256" key="10">
    <source>
        <dbReference type="ARBA" id="ARBA00022833"/>
    </source>
</evidence>
<evidence type="ECO:0000256" key="12">
    <source>
        <dbReference type="ARBA" id="ARBA00022989"/>
    </source>
</evidence>
<dbReference type="GO" id="GO:0008270">
    <property type="term" value="F:zinc ion binding"/>
    <property type="evidence" value="ECO:0007669"/>
    <property type="project" value="UniProtKB-KW"/>
</dbReference>
<dbReference type="OrthoDB" id="1701437at2759"/>
<evidence type="ECO:0000313" key="20">
    <source>
        <dbReference type="Proteomes" id="UP000024635"/>
    </source>
</evidence>
<keyword evidence="13" id="KW-0472">Membrane</keyword>
<dbReference type="Proteomes" id="UP000024635">
    <property type="component" value="Unassembled WGS sequence"/>
</dbReference>
<accession>A0A016VJS0</accession>
<evidence type="ECO:0000256" key="6">
    <source>
        <dbReference type="ARBA" id="ARBA00022692"/>
    </source>
</evidence>
<evidence type="ECO:0000256" key="2">
    <source>
        <dbReference type="ARBA" id="ARBA00004906"/>
    </source>
</evidence>
<comment type="similarity">
    <text evidence="3">Belongs to the pex2/pex10/pex12 family.</text>
</comment>
<keyword evidence="14" id="KW-0576">Peroxisome</keyword>
<dbReference type="STRING" id="53326.A0A016VJS0"/>
<dbReference type="Pfam" id="PF04757">
    <property type="entry name" value="Pex2_Pex12"/>
    <property type="match status" value="1"/>
</dbReference>
<evidence type="ECO:0000256" key="17">
    <source>
        <dbReference type="ARBA" id="ARBA00034523"/>
    </source>
</evidence>
<dbReference type="InterPro" id="IPR013083">
    <property type="entry name" value="Znf_RING/FYVE/PHD"/>
</dbReference>
<dbReference type="InterPro" id="IPR025654">
    <property type="entry name" value="PEX2/10"/>
</dbReference>
<dbReference type="EMBL" id="JARK01001344">
    <property type="protein sequence ID" value="EYC27655.1"/>
    <property type="molecule type" value="Genomic_DNA"/>
</dbReference>
<dbReference type="GO" id="GO:0016558">
    <property type="term" value="P:protein import into peroxisome matrix"/>
    <property type="evidence" value="ECO:0007669"/>
    <property type="project" value="InterPro"/>
</dbReference>
<dbReference type="EC" id="2.3.2.36" evidence="17"/>
<dbReference type="AlphaFoldDB" id="A0A016VJS0"/>
<comment type="pathway">
    <text evidence="2">Protein modification; protein ubiquitination.</text>
</comment>
<keyword evidence="5" id="KW-0808">Transferase</keyword>
<proteinExistence type="inferred from homology"/>
<keyword evidence="12" id="KW-1133">Transmembrane helix</keyword>
<dbReference type="PANTHER" id="PTHR48178">
    <property type="entry name" value="PEROXISOME BIOGENESIS FACTOR 2"/>
    <property type="match status" value="1"/>
</dbReference>
<evidence type="ECO:0000256" key="7">
    <source>
        <dbReference type="ARBA" id="ARBA00022723"/>
    </source>
</evidence>
<organism evidence="19 20">
    <name type="scientific">Ancylostoma ceylanicum</name>
    <dbReference type="NCBI Taxonomy" id="53326"/>
    <lineage>
        <taxon>Eukaryota</taxon>
        <taxon>Metazoa</taxon>
        <taxon>Ecdysozoa</taxon>
        <taxon>Nematoda</taxon>
        <taxon>Chromadorea</taxon>
        <taxon>Rhabditida</taxon>
        <taxon>Rhabditina</taxon>
        <taxon>Rhabditomorpha</taxon>
        <taxon>Strongyloidea</taxon>
        <taxon>Ancylostomatidae</taxon>
        <taxon>Ancylostomatinae</taxon>
        <taxon>Ancylostoma</taxon>
    </lineage>
</organism>
<comment type="subcellular location">
    <subcellularLocation>
        <location evidence="1">Peroxisome membrane</location>
        <topology evidence="1">Multi-pass membrane protein</topology>
    </subcellularLocation>
</comment>
<feature type="domain" description="Pex N-terminal" evidence="18">
    <location>
        <begin position="17"/>
        <end position="221"/>
    </location>
</feature>
<dbReference type="InterPro" id="IPR006845">
    <property type="entry name" value="Pex_N"/>
</dbReference>
<evidence type="ECO:0000256" key="8">
    <source>
        <dbReference type="ARBA" id="ARBA00022771"/>
    </source>
</evidence>
<comment type="catalytic activity">
    <reaction evidence="16">
        <text>[E2 ubiquitin-conjugating enzyme]-S-ubiquitinyl-L-cysteine + [acceptor protein]-L-cysteine = [E2 ubiquitin-conjugating enzyme]-L-cysteine + [acceptor protein]-S-ubiquitinyl-L-cysteine.</text>
        <dbReference type="EC" id="2.3.2.36"/>
    </reaction>
</comment>
<name>A0A016VJS0_9BILA</name>
<evidence type="ECO:0000256" key="3">
    <source>
        <dbReference type="ARBA" id="ARBA00008704"/>
    </source>
</evidence>
<evidence type="ECO:0000256" key="5">
    <source>
        <dbReference type="ARBA" id="ARBA00022679"/>
    </source>
</evidence>
<evidence type="ECO:0000259" key="18">
    <source>
        <dbReference type="Pfam" id="PF04757"/>
    </source>
</evidence>
<evidence type="ECO:0000256" key="1">
    <source>
        <dbReference type="ARBA" id="ARBA00004585"/>
    </source>
</evidence>